<protein>
    <submittedName>
        <fullName evidence="1">Uncharacterized protein</fullName>
    </submittedName>
</protein>
<dbReference type="AlphaFoldDB" id="A0AAV0E2G8"/>
<reference evidence="1" key="1">
    <citation type="submission" date="2022-07" db="EMBL/GenBank/DDBJ databases">
        <authorList>
            <person name="Macas J."/>
            <person name="Novak P."/>
            <person name="Neumann P."/>
        </authorList>
    </citation>
    <scope>NUCLEOTIDE SEQUENCE</scope>
</reference>
<comment type="caution">
    <text evidence="1">The sequence shown here is derived from an EMBL/GenBank/DDBJ whole genome shotgun (WGS) entry which is preliminary data.</text>
</comment>
<sequence length="126" mass="14532">MEHRIYTKESFSSIGGHNHRRSAADYCRNDPLCESSPGWSPMGDGMVRTPDPDRLLLLSSLFEAVSEILLCPKYQQRRRSDIRHFGLFFSPPPIPSLPCQSSVAFSCCFTFHFRFVLFYLQVHLMN</sequence>
<proteinExistence type="predicted"/>
<name>A0AAV0E2G8_9ASTE</name>
<evidence type="ECO:0000313" key="2">
    <source>
        <dbReference type="Proteomes" id="UP001152523"/>
    </source>
</evidence>
<dbReference type="Proteomes" id="UP001152523">
    <property type="component" value="Unassembled WGS sequence"/>
</dbReference>
<organism evidence="1 2">
    <name type="scientific">Cuscuta epithymum</name>
    <dbReference type="NCBI Taxonomy" id="186058"/>
    <lineage>
        <taxon>Eukaryota</taxon>
        <taxon>Viridiplantae</taxon>
        <taxon>Streptophyta</taxon>
        <taxon>Embryophyta</taxon>
        <taxon>Tracheophyta</taxon>
        <taxon>Spermatophyta</taxon>
        <taxon>Magnoliopsida</taxon>
        <taxon>eudicotyledons</taxon>
        <taxon>Gunneridae</taxon>
        <taxon>Pentapetalae</taxon>
        <taxon>asterids</taxon>
        <taxon>lamiids</taxon>
        <taxon>Solanales</taxon>
        <taxon>Convolvulaceae</taxon>
        <taxon>Cuscuteae</taxon>
        <taxon>Cuscuta</taxon>
        <taxon>Cuscuta subgen. Cuscuta</taxon>
    </lineage>
</organism>
<dbReference type="EMBL" id="CAMAPF010000245">
    <property type="protein sequence ID" value="CAH9115515.1"/>
    <property type="molecule type" value="Genomic_DNA"/>
</dbReference>
<accession>A0AAV0E2G8</accession>
<keyword evidence="2" id="KW-1185">Reference proteome</keyword>
<evidence type="ECO:0000313" key="1">
    <source>
        <dbReference type="EMBL" id="CAH9115515.1"/>
    </source>
</evidence>
<gene>
    <name evidence="1" type="ORF">CEPIT_LOCUS21138</name>
</gene>